<dbReference type="Proteomes" id="UP000094580">
    <property type="component" value="Unassembled WGS sequence"/>
</dbReference>
<dbReference type="InterPro" id="IPR023214">
    <property type="entry name" value="HAD_sf"/>
</dbReference>
<proteinExistence type="predicted"/>
<evidence type="ECO:0000313" key="2">
    <source>
        <dbReference type="Proteomes" id="UP000094580"/>
    </source>
</evidence>
<keyword evidence="2" id="KW-1185">Reference proteome</keyword>
<protein>
    <recommendedName>
        <fullName evidence="3">Cof-type HAD-IIB family hydrolase</fullName>
    </recommendedName>
</protein>
<dbReference type="PROSITE" id="PS01228">
    <property type="entry name" value="COF_1"/>
    <property type="match status" value="1"/>
</dbReference>
<dbReference type="Pfam" id="PF08282">
    <property type="entry name" value="Hydrolase_3"/>
    <property type="match status" value="1"/>
</dbReference>
<sequence length="290" mass="33040">MSFIAIDLDGTLLNNENEISEENINAIKFAGENGIEIVISTGRAHFDAKKICERFRISPYVIGTNGATIHSKYGECISSITISKTNVEQILRWLDERNYYFEVFTDKSIYALKERREIFQNEINSLKRVELDEDMKELVNVAERQFDQFGYVLVDHCQEIIQRNEEVNNILVCTFDMKKLEEARNQFNKRIDLMVVSSAEHNIEITNRSASKGLALEKLVFLMSGSLEQSMAIGDSNNDISMLEKVGYSVAMGNAKEDIKSICTTSTLNNDENGVAHAIYRYIDTFVAKR</sequence>
<dbReference type="RefSeq" id="WP_069034706.1">
    <property type="nucleotide sequence ID" value="NZ_MDKC01000033.1"/>
</dbReference>
<dbReference type="InterPro" id="IPR036412">
    <property type="entry name" value="HAD-like_sf"/>
</dbReference>
<dbReference type="SUPFAM" id="SSF56784">
    <property type="entry name" value="HAD-like"/>
    <property type="match status" value="1"/>
</dbReference>
<evidence type="ECO:0008006" key="3">
    <source>
        <dbReference type="Google" id="ProtNLM"/>
    </source>
</evidence>
<comment type="caution">
    <text evidence="1">The sequence shown here is derived from an EMBL/GenBank/DDBJ whole genome shotgun (WGS) entry which is preliminary data.</text>
</comment>
<evidence type="ECO:0000313" key="1">
    <source>
        <dbReference type="EMBL" id="ODG90843.1"/>
    </source>
</evidence>
<dbReference type="InterPro" id="IPR006379">
    <property type="entry name" value="HAD-SF_hydro_IIB"/>
</dbReference>
<dbReference type="SFLD" id="SFLDS00003">
    <property type="entry name" value="Haloacid_Dehalogenase"/>
    <property type="match status" value="1"/>
</dbReference>
<dbReference type="NCBIfam" id="TIGR01484">
    <property type="entry name" value="HAD-SF-IIB"/>
    <property type="match status" value="1"/>
</dbReference>
<dbReference type="EMBL" id="MDKC01000033">
    <property type="protein sequence ID" value="ODG90843.1"/>
    <property type="molecule type" value="Genomic_DNA"/>
</dbReference>
<dbReference type="PROSITE" id="PS01229">
    <property type="entry name" value="COF_2"/>
    <property type="match status" value="1"/>
</dbReference>
<accession>A0ABX2ZUW0</accession>
<dbReference type="Gene3D" id="3.30.1240.10">
    <property type="match status" value="1"/>
</dbReference>
<reference evidence="1 2" key="1">
    <citation type="submission" date="2016-07" db="EMBL/GenBank/DDBJ databases">
        <authorList>
            <person name="Townsley L."/>
            <person name="Shank E.A."/>
        </authorList>
    </citation>
    <scope>NUCLEOTIDE SEQUENCE [LARGE SCALE GENOMIC DNA]</scope>
    <source>
        <strain evidence="1 2">CH01</strain>
    </source>
</reference>
<dbReference type="SFLD" id="SFLDG01140">
    <property type="entry name" value="C2.B:_Phosphomannomutase_and_P"/>
    <property type="match status" value="1"/>
</dbReference>
<dbReference type="PANTHER" id="PTHR10000">
    <property type="entry name" value="PHOSPHOSERINE PHOSPHATASE"/>
    <property type="match status" value="1"/>
</dbReference>
<dbReference type="PANTHER" id="PTHR10000:SF55">
    <property type="entry name" value="5-AMINO-6-(5-PHOSPHO-D-RIBITYLAMINO)URACIL PHOSPHATASE YCSE"/>
    <property type="match status" value="1"/>
</dbReference>
<organism evidence="1 2">
    <name type="scientific">Gottfriedia luciferensis</name>
    <dbReference type="NCBI Taxonomy" id="178774"/>
    <lineage>
        <taxon>Bacteria</taxon>
        <taxon>Bacillati</taxon>
        <taxon>Bacillota</taxon>
        <taxon>Bacilli</taxon>
        <taxon>Bacillales</taxon>
        <taxon>Bacillaceae</taxon>
        <taxon>Gottfriedia</taxon>
    </lineage>
</organism>
<dbReference type="SFLD" id="SFLDG01144">
    <property type="entry name" value="C2.B.4:_PGP_Like"/>
    <property type="match status" value="1"/>
</dbReference>
<dbReference type="InterPro" id="IPR000150">
    <property type="entry name" value="Cof"/>
</dbReference>
<dbReference type="NCBIfam" id="TIGR00099">
    <property type="entry name" value="Cof-subfamily"/>
    <property type="match status" value="1"/>
</dbReference>
<dbReference type="Gene3D" id="3.40.50.1000">
    <property type="entry name" value="HAD superfamily/HAD-like"/>
    <property type="match status" value="1"/>
</dbReference>
<gene>
    <name evidence="1" type="ORF">BED47_10380</name>
</gene>
<dbReference type="CDD" id="cd07516">
    <property type="entry name" value="HAD_Pase"/>
    <property type="match status" value="1"/>
</dbReference>
<name>A0ABX2ZUW0_9BACI</name>